<feature type="region of interest" description="Disordered" evidence="1">
    <location>
        <begin position="607"/>
        <end position="627"/>
    </location>
</feature>
<feature type="compositionally biased region" description="Basic and acidic residues" evidence="1">
    <location>
        <begin position="607"/>
        <end position="624"/>
    </location>
</feature>
<dbReference type="EMBL" id="CAEY01000677">
    <property type="status" value="NOT_ANNOTATED_CDS"/>
    <property type="molecule type" value="Genomic_DNA"/>
</dbReference>
<dbReference type="CDD" id="cd01099">
    <property type="entry name" value="PAN_AP_HGF"/>
    <property type="match status" value="1"/>
</dbReference>
<keyword evidence="7" id="KW-1185">Reference proteome</keyword>
<reference evidence="7" key="1">
    <citation type="submission" date="2011-08" db="EMBL/GenBank/DDBJ databases">
        <authorList>
            <person name="Rombauts S."/>
        </authorList>
    </citation>
    <scope>NUCLEOTIDE SEQUENCE</scope>
    <source>
        <strain evidence="7">London</strain>
    </source>
</reference>
<feature type="transmembrane region" description="Helical" evidence="2">
    <location>
        <begin position="656"/>
        <end position="680"/>
    </location>
</feature>
<feature type="domain" description="Apple" evidence="4">
    <location>
        <begin position="133"/>
        <end position="224"/>
    </location>
</feature>
<dbReference type="Pfam" id="PF25057">
    <property type="entry name" value="CUT_N"/>
    <property type="match status" value="1"/>
</dbReference>
<dbReference type="AlphaFoldDB" id="T1KXB8"/>
<dbReference type="SUPFAM" id="SSF57414">
    <property type="entry name" value="Hairpin loop containing domain-like"/>
    <property type="match status" value="3"/>
</dbReference>
<dbReference type="PANTHER" id="PTHR47327:SF2">
    <property type="entry name" value="FI18240P1-RELATED"/>
    <property type="match status" value="1"/>
</dbReference>
<dbReference type="PANTHER" id="PTHR47327">
    <property type="entry name" value="FI18240P1-RELATED"/>
    <property type="match status" value="1"/>
</dbReference>
<sequence length="742" mass="82229">MGPIEFLLIPLIFIISASGQTEIDSSIDQGLPSSSSVDCLPPYMSTFELVTGYVFSSADDTMETISGVLQLTECLSKCGENVTCRSVNFETGLCVLLRSDASIKPESLQPSQFPVFTIYAQKSCLKGLENKSCLSSWSFEKVIGYELRKYEKRRLNVTSKNECLEACLLESSFKCRSVNYDNGTGECSLSDIDRHAIPTKPPRRDFAPSISSPSQTIDYYESNCIEEPKTMCSFQEVKGKVLKTVDSIHPNINTTEECEKACLNAIYRCFSYDLGEPKNGRVCRTSHLESVSLTHIEEPHSEVPDAITYERGPCYKLKIDCRAKEMIASIQTTKLFNGKVYAKAKPTACVNDVTNQLDFDLAMPYHDILCDVKQKEAGTFANDIVIQHHDMVVTTKDMGLSVNCNYDLSNKSVTNQSPISIEADELERDEANVHSQVVGSPNITMRVVDKDGNDITSAQVGDSLTMRFSIDDPSSPYKMFIRELVAVDGMDVSDILLIDGAGCPVDINIMGFVSKVEAEGTYYLDVPFDAFKFPTSDIVQFRALVTPCLTGCAPVPCVTQTADGKVQERDSYGRRRRRRRSAGKTEEEKDLLMTQSIKITDVFELDGKQRPGDKNRNSLGKLDESDGSSPNDYFLYTSKDGTESVRNIFTGSCINMAGFTIACGLFLVAQLIMLVVWACCWQRKINSTYNSSNFCDKRRSSSSTLPSPSYIYSYGGPSGTLPNKTSDSASSLRYSTMGCRYE</sequence>
<keyword evidence="3" id="KW-0732">Signal</keyword>
<evidence type="ECO:0000259" key="5">
    <source>
        <dbReference type="PROSITE" id="PS51034"/>
    </source>
</evidence>
<dbReference type="InterPro" id="IPR001507">
    <property type="entry name" value="ZP_dom"/>
</dbReference>
<feature type="domain" description="Apple" evidence="4">
    <location>
        <begin position="232"/>
        <end position="314"/>
    </location>
</feature>
<evidence type="ECO:0000313" key="7">
    <source>
        <dbReference type="Proteomes" id="UP000015104"/>
    </source>
</evidence>
<reference evidence="6" key="2">
    <citation type="submission" date="2015-06" db="UniProtKB">
        <authorList>
            <consortium name="EnsemblMetazoa"/>
        </authorList>
    </citation>
    <scope>IDENTIFICATION</scope>
</reference>
<feature type="domain" description="Apple" evidence="4">
    <location>
        <begin position="39"/>
        <end position="124"/>
    </location>
</feature>
<evidence type="ECO:0000256" key="2">
    <source>
        <dbReference type="SAM" id="Phobius"/>
    </source>
</evidence>
<dbReference type="EnsemblMetazoa" id="tetur25g01820.1">
    <property type="protein sequence ID" value="tetur25g01820.1"/>
    <property type="gene ID" value="tetur25g01820"/>
</dbReference>
<feature type="chain" id="PRO_5004591932" description="ZP domain-containing protein" evidence="3">
    <location>
        <begin position="20"/>
        <end position="742"/>
    </location>
</feature>
<organism evidence="6 7">
    <name type="scientific">Tetranychus urticae</name>
    <name type="common">Two-spotted spider mite</name>
    <dbReference type="NCBI Taxonomy" id="32264"/>
    <lineage>
        <taxon>Eukaryota</taxon>
        <taxon>Metazoa</taxon>
        <taxon>Ecdysozoa</taxon>
        <taxon>Arthropoda</taxon>
        <taxon>Chelicerata</taxon>
        <taxon>Arachnida</taxon>
        <taxon>Acari</taxon>
        <taxon>Acariformes</taxon>
        <taxon>Trombidiformes</taxon>
        <taxon>Prostigmata</taxon>
        <taxon>Eleutherengona</taxon>
        <taxon>Raphignathae</taxon>
        <taxon>Tetranychoidea</taxon>
        <taxon>Tetranychidae</taxon>
        <taxon>Tetranychus</taxon>
    </lineage>
</organism>
<dbReference type="PROSITE" id="PS51034">
    <property type="entry name" value="ZP_2"/>
    <property type="match status" value="1"/>
</dbReference>
<dbReference type="Gene3D" id="3.50.4.10">
    <property type="entry name" value="Hepatocyte Growth Factor"/>
    <property type="match status" value="1"/>
</dbReference>
<dbReference type="Pfam" id="PF00024">
    <property type="entry name" value="PAN_1"/>
    <property type="match status" value="2"/>
</dbReference>
<feature type="domain" description="ZP" evidence="5">
    <location>
        <begin position="320"/>
        <end position="564"/>
    </location>
</feature>
<dbReference type="Proteomes" id="UP000015104">
    <property type="component" value="Unassembled WGS sequence"/>
</dbReference>
<gene>
    <name evidence="6" type="primary">107368149</name>
</gene>
<keyword evidence="2" id="KW-0472">Membrane</keyword>
<dbReference type="eggNOG" id="ENOG502QRTZ">
    <property type="taxonomic scope" value="Eukaryota"/>
</dbReference>
<dbReference type="InterPro" id="IPR052774">
    <property type="entry name" value="Celegans_DevNeuronal_Protein"/>
</dbReference>
<feature type="compositionally biased region" description="Polar residues" evidence="1">
    <location>
        <begin position="722"/>
        <end position="734"/>
    </location>
</feature>
<evidence type="ECO:0000256" key="1">
    <source>
        <dbReference type="SAM" id="MobiDB-lite"/>
    </source>
</evidence>
<dbReference type="SMART" id="SM00473">
    <property type="entry name" value="PAN_AP"/>
    <property type="match status" value="3"/>
</dbReference>
<keyword evidence="2" id="KW-1133">Transmembrane helix</keyword>
<evidence type="ECO:0000259" key="4">
    <source>
        <dbReference type="PROSITE" id="PS50948"/>
    </source>
</evidence>
<dbReference type="OrthoDB" id="5867217at2759"/>
<dbReference type="GO" id="GO:0009653">
    <property type="term" value="P:anatomical structure morphogenesis"/>
    <property type="evidence" value="ECO:0007669"/>
    <property type="project" value="TreeGrafter"/>
</dbReference>
<keyword evidence="2" id="KW-0812">Transmembrane</keyword>
<accession>T1KXB8</accession>
<dbReference type="InterPro" id="IPR003609">
    <property type="entry name" value="Pan_app"/>
</dbReference>
<dbReference type="HOGENOM" id="CLU_013971_1_0_1"/>
<evidence type="ECO:0000313" key="6">
    <source>
        <dbReference type="EnsemblMetazoa" id="tetur25g01820.1"/>
    </source>
</evidence>
<dbReference type="STRING" id="32264.T1KXB8"/>
<protein>
    <recommendedName>
        <fullName evidence="8">ZP domain-containing protein</fullName>
    </recommendedName>
</protein>
<proteinExistence type="predicted"/>
<evidence type="ECO:0008006" key="8">
    <source>
        <dbReference type="Google" id="ProtNLM"/>
    </source>
</evidence>
<feature type="region of interest" description="Disordered" evidence="1">
    <location>
        <begin position="564"/>
        <end position="588"/>
    </location>
</feature>
<feature type="signal peptide" evidence="3">
    <location>
        <begin position="1"/>
        <end position="19"/>
    </location>
</feature>
<dbReference type="SMART" id="SM00241">
    <property type="entry name" value="ZP"/>
    <property type="match status" value="1"/>
</dbReference>
<dbReference type="PROSITE" id="PS50948">
    <property type="entry name" value="PAN"/>
    <property type="match status" value="3"/>
</dbReference>
<dbReference type="KEGG" id="tut:107368149"/>
<name>T1KXB8_TETUR</name>
<dbReference type="OMA" id="ENHCIEE"/>
<feature type="region of interest" description="Disordered" evidence="1">
    <location>
        <begin position="722"/>
        <end position="742"/>
    </location>
</feature>
<evidence type="ECO:0000256" key="3">
    <source>
        <dbReference type="SAM" id="SignalP"/>
    </source>
</evidence>
<dbReference type="InterPro" id="IPR056953">
    <property type="entry name" value="CUT_N"/>
</dbReference>